<proteinExistence type="predicted"/>
<name>U4PB19_CAEEL</name>
<dbReference type="HOGENOM" id="CLU_169867_0_0_1"/>
<dbReference type="Proteomes" id="UP000001940">
    <property type="component" value="Chromosome IV"/>
</dbReference>
<dbReference type="Bgee" id="WBGene00021892">
    <property type="expression patterns" value="Expressed in embryo and 2 other cell types or tissues"/>
</dbReference>
<dbReference type="EMBL" id="BX284604">
    <property type="protein sequence ID" value="CDH92955.1"/>
    <property type="molecule type" value="Genomic_DNA"/>
</dbReference>
<dbReference type="ExpressionAtlas" id="U4PB19">
    <property type="expression patterns" value="baseline and differential"/>
</dbReference>
<dbReference type="WormBase" id="Y54G2A.28c">
    <property type="protein sequence ID" value="CE49032"/>
    <property type="gene ID" value="WBGene00021892"/>
</dbReference>
<sequence length="28" mass="2894">MTCFADGWQYTNAAGDVVTVTAVECLAG</sequence>
<protein>
    <submittedName>
        <fullName evidence="1">C6 domain-containing protein</fullName>
    </submittedName>
</protein>
<evidence type="ECO:0000313" key="1">
    <source>
        <dbReference type="EMBL" id="CDH92955.1"/>
    </source>
</evidence>
<dbReference type="OrthoDB" id="10587599at2759"/>
<gene>
    <name evidence="1" type="ORF">CELE_Y54G2A.28</name>
    <name evidence="1 3" type="ORF">Y54G2A.28</name>
</gene>
<dbReference type="AGR" id="WB:WBGene00021892"/>
<organism evidence="1 2">
    <name type="scientific">Caenorhabditis elegans</name>
    <dbReference type="NCBI Taxonomy" id="6239"/>
    <lineage>
        <taxon>Eukaryota</taxon>
        <taxon>Metazoa</taxon>
        <taxon>Ecdysozoa</taxon>
        <taxon>Nematoda</taxon>
        <taxon>Chromadorea</taxon>
        <taxon>Rhabditida</taxon>
        <taxon>Rhabditina</taxon>
        <taxon>Rhabditomorpha</taxon>
        <taxon>Rhabditoidea</taxon>
        <taxon>Rhabditidae</taxon>
        <taxon>Peloderinae</taxon>
        <taxon>Caenorhabditis</taxon>
    </lineage>
</organism>
<evidence type="ECO:0000313" key="2">
    <source>
        <dbReference type="Proteomes" id="UP000001940"/>
    </source>
</evidence>
<accession>U4PB19</accession>
<keyword evidence="2" id="KW-1185">Reference proteome</keyword>
<reference evidence="1 2" key="1">
    <citation type="journal article" date="1998" name="Science">
        <title>Genome sequence of the nematode C. elegans: a platform for investigating biology.</title>
        <authorList>
            <consortium name="The C. elegans sequencing consortium"/>
            <person name="Sulson J.E."/>
            <person name="Waterston R."/>
        </authorList>
    </citation>
    <scope>NUCLEOTIDE SEQUENCE [LARGE SCALE GENOMIC DNA]</scope>
    <source>
        <strain evidence="1 2">Bristol N2</strain>
    </source>
</reference>
<evidence type="ECO:0000313" key="3">
    <source>
        <dbReference type="WormBase" id="Y54G2A.28c"/>
    </source>
</evidence>
<dbReference type="AlphaFoldDB" id="U4PB19"/>